<dbReference type="EMBL" id="GIFC01004098">
    <property type="protein sequence ID" value="MXU86181.1"/>
    <property type="molecule type" value="Transcribed_RNA"/>
</dbReference>
<feature type="signal peptide" evidence="1">
    <location>
        <begin position="1"/>
        <end position="29"/>
    </location>
</feature>
<evidence type="ECO:0000256" key="1">
    <source>
        <dbReference type="SAM" id="SignalP"/>
    </source>
</evidence>
<keyword evidence="1" id="KW-0732">Signal</keyword>
<accession>A0A6B0U727</accession>
<dbReference type="AlphaFoldDB" id="A0A6B0U727"/>
<name>A0A6B0U727_IXORI</name>
<proteinExistence type="predicted"/>
<organism evidence="2">
    <name type="scientific">Ixodes ricinus</name>
    <name type="common">Common tick</name>
    <name type="synonym">Acarus ricinus</name>
    <dbReference type="NCBI Taxonomy" id="34613"/>
    <lineage>
        <taxon>Eukaryota</taxon>
        <taxon>Metazoa</taxon>
        <taxon>Ecdysozoa</taxon>
        <taxon>Arthropoda</taxon>
        <taxon>Chelicerata</taxon>
        <taxon>Arachnida</taxon>
        <taxon>Acari</taxon>
        <taxon>Parasitiformes</taxon>
        <taxon>Ixodida</taxon>
        <taxon>Ixodoidea</taxon>
        <taxon>Ixodidae</taxon>
        <taxon>Ixodinae</taxon>
        <taxon>Ixodes</taxon>
    </lineage>
</organism>
<sequence>MSCSCCCSFWKSLTLLSRTPLFITWPGRAASNDADGEFSFLSVGNLEMLREMSDLESGARTFTVFFLASVSSTTTAEPPQHTANGTTLSI</sequence>
<protein>
    <submittedName>
        <fullName evidence="2">Putative secreted protein</fullName>
    </submittedName>
</protein>
<evidence type="ECO:0000313" key="2">
    <source>
        <dbReference type="EMBL" id="MXU86181.1"/>
    </source>
</evidence>
<feature type="chain" id="PRO_5025475487" evidence="1">
    <location>
        <begin position="30"/>
        <end position="90"/>
    </location>
</feature>
<reference evidence="2" key="1">
    <citation type="submission" date="2019-12" db="EMBL/GenBank/DDBJ databases">
        <title>An insight into the sialome of adult female Ixodes ricinus ticks feeding for 6 days.</title>
        <authorList>
            <person name="Perner J."/>
            <person name="Ribeiro J.M.C."/>
        </authorList>
    </citation>
    <scope>NUCLEOTIDE SEQUENCE</scope>
    <source>
        <strain evidence="2">Semi-engorged</strain>
        <tissue evidence="2">Salivary glands</tissue>
    </source>
</reference>